<dbReference type="InterPro" id="IPR001199">
    <property type="entry name" value="Cyt_B5-like_heme/steroid-bd"/>
</dbReference>
<name>A0A9N9D0E4_9GLOM</name>
<dbReference type="PROSITE" id="PS00191">
    <property type="entry name" value="CYTOCHROME_B5_1"/>
    <property type="match status" value="1"/>
</dbReference>
<dbReference type="Proteomes" id="UP000789572">
    <property type="component" value="Unassembled WGS sequence"/>
</dbReference>
<dbReference type="AlphaFoldDB" id="A0A9N9D0E4"/>
<evidence type="ECO:0000313" key="8">
    <source>
        <dbReference type="Proteomes" id="UP000789572"/>
    </source>
</evidence>
<dbReference type="SUPFAM" id="SSF55856">
    <property type="entry name" value="Cytochrome b5-like heme/steroid binding domain"/>
    <property type="match status" value="1"/>
</dbReference>
<keyword evidence="1 4" id="KW-0349">Heme</keyword>
<dbReference type="GO" id="GO:0046872">
    <property type="term" value="F:metal ion binding"/>
    <property type="evidence" value="ECO:0007669"/>
    <property type="project" value="UniProtKB-UniRule"/>
</dbReference>
<evidence type="ECO:0000256" key="1">
    <source>
        <dbReference type="ARBA" id="ARBA00022617"/>
    </source>
</evidence>
<evidence type="ECO:0000256" key="5">
    <source>
        <dbReference type="SAM" id="MobiDB-lite"/>
    </source>
</evidence>
<dbReference type="EMBL" id="CAJVPJ010002440">
    <property type="protein sequence ID" value="CAG8621296.1"/>
    <property type="molecule type" value="Genomic_DNA"/>
</dbReference>
<evidence type="ECO:0000256" key="3">
    <source>
        <dbReference type="ARBA" id="ARBA00023004"/>
    </source>
</evidence>
<dbReference type="PANTHER" id="PTHR46237">
    <property type="entry name" value="CYTOCHROME B5 REDUCTASE 4 FAMILY MEMBER"/>
    <property type="match status" value="1"/>
</dbReference>
<proteinExistence type="inferred from homology"/>
<sequence length="188" mass="20907">MFNAASRLITALGLREEADDAEKQNEDEQLPSIITTDDPSDSSDNPPTQFPLPGSPQRIRSPLTPLQRASQQRRKVALEPGHSALDWARLKSSGVDLTDGARGMKKITMEEVQRHRTRTDAWTVLGGKVYNITPYLKFHPGGVGEIMRCAGRDGTVLFMEIHSWVNYELMLDKCLIGYLLGDSAKLLT</sequence>
<dbReference type="Gene3D" id="3.10.120.10">
    <property type="entry name" value="Cytochrome b5-like heme/steroid binding domain"/>
    <property type="match status" value="1"/>
</dbReference>
<dbReference type="Pfam" id="PF00173">
    <property type="entry name" value="Cyt-b5"/>
    <property type="match status" value="1"/>
</dbReference>
<dbReference type="FunFam" id="3.10.120.10:FF:000001">
    <property type="entry name" value="Cytochrome b5 reductase 4"/>
    <property type="match status" value="1"/>
</dbReference>
<feature type="domain" description="Cytochrome b5 heme-binding" evidence="6">
    <location>
        <begin position="104"/>
        <end position="180"/>
    </location>
</feature>
<dbReference type="PROSITE" id="PS50255">
    <property type="entry name" value="CYTOCHROME_B5_2"/>
    <property type="match status" value="1"/>
</dbReference>
<dbReference type="GO" id="GO:0004128">
    <property type="term" value="F:cytochrome-b5 reductase activity, acting on NAD(P)H"/>
    <property type="evidence" value="ECO:0007669"/>
    <property type="project" value="TreeGrafter"/>
</dbReference>
<keyword evidence="3 4" id="KW-0408">Iron</keyword>
<gene>
    <name evidence="7" type="ORF">POCULU_LOCUS8432</name>
</gene>
<comment type="similarity">
    <text evidence="4">Belongs to the cytochrome b5 family.</text>
</comment>
<evidence type="ECO:0000256" key="4">
    <source>
        <dbReference type="RuleBase" id="RU362121"/>
    </source>
</evidence>
<dbReference type="InterPro" id="IPR051872">
    <property type="entry name" value="Cytochrome_b5/Flavoprotein_Rdt"/>
</dbReference>
<dbReference type="InterPro" id="IPR018506">
    <property type="entry name" value="Cyt_B5_heme-BS"/>
</dbReference>
<keyword evidence="8" id="KW-1185">Reference proteome</keyword>
<keyword evidence="2 4" id="KW-0479">Metal-binding</keyword>
<evidence type="ECO:0000259" key="6">
    <source>
        <dbReference type="PROSITE" id="PS50255"/>
    </source>
</evidence>
<protein>
    <submittedName>
        <fullName evidence="7">1398_t:CDS:1</fullName>
    </submittedName>
</protein>
<organism evidence="7 8">
    <name type="scientific">Paraglomus occultum</name>
    <dbReference type="NCBI Taxonomy" id="144539"/>
    <lineage>
        <taxon>Eukaryota</taxon>
        <taxon>Fungi</taxon>
        <taxon>Fungi incertae sedis</taxon>
        <taxon>Mucoromycota</taxon>
        <taxon>Glomeromycotina</taxon>
        <taxon>Glomeromycetes</taxon>
        <taxon>Paraglomerales</taxon>
        <taxon>Paraglomeraceae</taxon>
        <taxon>Paraglomus</taxon>
    </lineage>
</organism>
<dbReference type="GO" id="GO:0020037">
    <property type="term" value="F:heme binding"/>
    <property type="evidence" value="ECO:0007669"/>
    <property type="project" value="UniProtKB-UniRule"/>
</dbReference>
<dbReference type="PANTHER" id="PTHR46237:SF1">
    <property type="entry name" value="CYTOCHROME B5 REDUCTASE 4"/>
    <property type="match status" value="1"/>
</dbReference>
<evidence type="ECO:0000313" key="7">
    <source>
        <dbReference type="EMBL" id="CAG8621296.1"/>
    </source>
</evidence>
<evidence type="ECO:0000256" key="2">
    <source>
        <dbReference type="ARBA" id="ARBA00022723"/>
    </source>
</evidence>
<dbReference type="OrthoDB" id="432299at2759"/>
<feature type="compositionally biased region" description="Low complexity" evidence="5">
    <location>
        <begin position="31"/>
        <end position="47"/>
    </location>
</feature>
<dbReference type="SMART" id="SM01117">
    <property type="entry name" value="Cyt-b5"/>
    <property type="match status" value="1"/>
</dbReference>
<comment type="caution">
    <text evidence="7">The sequence shown here is derived from an EMBL/GenBank/DDBJ whole genome shotgun (WGS) entry which is preliminary data.</text>
</comment>
<reference evidence="7" key="1">
    <citation type="submission" date="2021-06" db="EMBL/GenBank/DDBJ databases">
        <authorList>
            <person name="Kallberg Y."/>
            <person name="Tangrot J."/>
            <person name="Rosling A."/>
        </authorList>
    </citation>
    <scope>NUCLEOTIDE SEQUENCE</scope>
    <source>
        <strain evidence="7">IA702</strain>
    </source>
</reference>
<dbReference type="InterPro" id="IPR036400">
    <property type="entry name" value="Cyt_B5-like_heme/steroid_sf"/>
</dbReference>
<accession>A0A9N9D0E4</accession>
<dbReference type="GO" id="GO:0005737">
    <property type="term" value="C:cytoplasm"/>
    <property type="evidence" value="ECO:0007669"/>
    <property type="project" value="TreeGrafter"/>
</dbReference>
<feature type="region of interest" description="Disordered" evidence="5">
    <location>
        <begin position="13"/>
        <end position="74"/>
    </location>
</feature>